<keyword evidence="2" id="KW-0732">Signal</keyword>
<protein>
    <recommendedName>
        <fullName evidence="5">Tetratricopeptide repeat protein</fullName>
    </recommendedName>
</protein>
<evidence type="ECO:0000256" key="1">
    <source>
        <dbReference type="PROSITE-ProRule" id="PRU00339"/>
    </source>
</evidence>
<evidence type="ECO:0000256" key="2">
    <source>
        <dbReference type="SAM" id="SignalP"/>
    </source>
</evidence>
<sequence>MKRQKLQSFFSLIMIVAVLATSCSKKTITPLANSLFTTNPSPLELVGTKVPVTINGRFPAKWFEKETTVVITPVLKYQGGETLGTPYTYQGEKVAGNGVTVSYENGSAITMRSEFNYIPAMKKSELFLRFDFSRKGQTVPGFSDIKIADGVIATQALASAATTTPAVAPDAFQRIIKEAYDADIMFLIQQAELRSSELNSSNLAAWQNLVKEANDNQRKNLNVEISAYASPDGGLELNEKLAEKREKNTTDYLVKEFQKKDIDTEINAKYTAQDWEGFQKLVQASSLQDKDLVLRVLSMYPDTETREREIKNISAVYSGLAETILPQLRRSRLIANVEVIGKTDQELQQAADSDLSGLTVEELLYSANLDGVSKEKVYTYITQKYPNDYRGWNNLGAYYYQSGQTAKAAQAFSKAASVTSLAPEANMNQALLSLAEGNLSKAEQQLGNASGANTLGEAMGLLYLQKGDYNKAVQAFGNANTNNAAVAQILTKNYNKAQQILNAVPNKDATTSYLSAIVAARTNNASGVAGNLKSAIDKGVPTSEILNDIEFTRFLTNSDIRNMLLN</sequence>
<dbReference type="EMBL" id="JACIEP010000003">
    <property type="protein sequence ID" value="MBB4035082.1"/>
    <property type="molecule type" value="Genomic_DNA"/>
</dbReference>
<proteinExistence type="predicted"/>
<dbReference type="RefSeq" id="WP_183306032.1">
    <property type="nucleotide sequence ID" value="NZ_JACIEP010000003.1"/>
</dbReference>
<evidence type="ECO:0000313" key="4">
    <source>
        <dbReference type="Proteomes" id="UP000555103"/>
    </source>
</evidence>
<comment type="caution">
    <text evidence="3">The sequence shown here is derived from an EMBL/GenBank/DDBJ whole genome shotgun (WGS) entry which is preliminary data.</text>
</comment>
<gene>
    <name evidence="3" type="ORF">GGR21_000971</name>
</gene>
<keyword evidence="1" id="KW-0802">TPR repeat</keyword>
<dbReference type="AlphaFoldDB" id="A0A840CRB1"/>
<feature type="chain" id="PRO_5032483272" description="Tetratricopeptide repeat protein" evidence="2">
    <location>
        <begin position="21"/>
        <end position="566"/>
    </location>
</feature>
<feature type="repeat" description="TPR" evidence="1">
    <location>
        <begin position="389"/>
        <end position="422"/>
    </location>
</feature>
<reference evidence="3 4" key="1">
    <citation type="submission" date="2020-08" db="EMBL/GenBank/DDBJ databases">
        <title>Genomic Encyclopedia of Type Strains, Phase IV (KMG-IV): sequencing the most valuable type-strain genomes for metagenomic binning, comparative biology and taxonomic classification.</title>
        <authorList>
            <person name="Goeker M."/>
        </authorList>
    </citation>
    <scope>NUCLEOTIDE SEQUENCE [LARGE SCALE GENOMIC DNA]</scope>
    <source>
        <strain evidence="3 4">DSM 104969</strain>
    </source>
</reference>
<evidence type="ECO:0000313" key="3">
    <source>
        <dbReference type="EMBL" id="MBB4035082.1"/>
    </source>
</evidence>
<dbReference type="Gene3D" id="1.25.40.10">
    <property type="entry name" value="Tetratricopeptide repeat domain"/>
    <property type="match status" value="1"/>
</dbReference>
<feature type="signal peptide" evidence="2">
    <location>
        <begin position="1"/>
        <end position="20"/>
    </location>
</feature>
<dbReference type="Proteomes" id="UP000555103">
    <property type="component" value="Unassembled WGS sequence"/>
</dbReference>
<organism evidence="3 4">
    <name type="scientific">Dysgonomonas hofstadii</name>
    <dbReference type="NCBI Taxonomy" id="637886"/>
    <lineage>
        <taxon>Bacteria</taxon>
        <taxon>Pseudomonadati</taxon>
        <taxon>Bacteroidota</taxon>
        <taxon>Bacteroidia</taxon>
        <taxon>Bacteroidales</taxon>
        <taxon>Dysgonomonadaceae</taxon>
        <taxon>Dysgonomonas</taxon>
    </lineage>
</organism>
<dbReference type="InterPro" id="IPR036737">
    <property type="entry name" value="OmpA-like_sf"/>
</dbReference>
<dbReference type="PROSITE" id="PS50005">
    <property type="entry name" value="TPR"/>
    <property type="match status" value="1"/>
</dbReference>
<keyword evidence="4" id="KW-1185">Reference proteome</keyword>
<accession>A0A840CRB1</accession>
<dbReference type="InterPro" id="IPR019734">
    <property type="entry name" value="TPR_rpt"/>
</dbReference>
<dbReference type="InterPro" id="IPR011990">
    <property type="entry name" value="TPR-like_helical_dom_sf"/>
</dbReference>
<name>A0A840CRB1_9BACT</name>
<evidence type="ECO:0008006" key="5">
    <source>
        <dbReference type="Google" id="ProtNLM"/>
    </source>
</evidence>
<dbReference type="SUPFAM" id="SSF48452">
    <property type="entry name" value="TPR-like"/>
    <property type="match status" value="1"/>
</dbReference>
<dbReference type="PROSITE" id="PS51257">
    <property type="entry name" value="PROKAR_LIPOPROTEIN"/>
    <property type="match status" value="1"/>
</dbReference>
<dbReference type="Gene3D" id="3.30.1330.60">
    <property type="entry name" value="OmpA-like domain"/>
    <property type="match status" value="1"/>
</dbReference>